<dbReference type="PANTHER" id="PTHR30478">
    <property type="entry name" value="DNA POLYMERASE III SUBUNIT BETA"/>
    <property type="match status" value="1"/>
</dbReference>
<evidence type="ECO:0000256" key="2">
    <source>
        <dbReference type="ARBA" id="ARBA00010752"/>
    </source>
</evidence>
<dbReference type="Proteomes" id="UP000176988">
    <property type="component" value="Unassembled WGS sequence"/>
</dbReference>
<comment type="function">
    <text evidence="9">Confers DNA tethering and processivity to DNA polymerases and other proteins. Acts as a clamp, forming a ring around DNA (a reaction catalyzed by the clamp-loading complex) which diffuses in an ATP-independent manner freely and bidirectionally along dsDNA. Initially characterized for its ability to contact the catalytic subunit of DNA polymerase III (Pol III), a complex, multichain enzyme responsible for most of the replicative synthesis in bacteria; Pol III exhibits 3'-5' exonuclease proofreading activity. The beta chain is required for initiation of replication as well as for processivity of DNA replication.</text>
</comment>
<keyword evidence="4 9" id="KW-0808">Transferase</keyword>
<dbReference type="InterPro" id="IPR022634">
    <property type="entry name" value="DNA_polIII_beta_N"/>
</dbReference>
<dbReference type="AlphaFoldDB" id="A0A1F7WF62"/>
<accession>A0A1F7WF62</accession>
<dbReference type="GO" id="GO:0008408">
    <property type="term" value="F:3'-5' exonuclease activity"/>
    <property type="evidence" value="ECO:0007669"/>
    <property type="project" value="InterPro"/>
</dbReference>
<dbReference type="Gene3D" id="3.10.150.10">
    <property type="entry name" value="DNA Polymerase III, subunit A, domain 2"/>
    <property type="match status" value="1"/>
</dbReference>
<dbReference type="GO" id="GO:0003887">
    <property type="term" value="F:DNA-directed DNA polymerase activity"/>
    <property type="evidence" value="ECO:0007669"/>
    <property type="project" value="UniProtKB-UniRule"/>
</dbReference>
<keyword evidence="6 9" id="KW-0235">DNA replication</keyword>
<evidence type="ECO:0000259" key="12">
    <source>
        <dbReference type="Pfam" id="PF02768"/>
    </source>
</evidence>
<evidence type="ECO:0000256" key="9">
    <source>
        <dbReference type="PIRNR" id="PIRNR000804"/>
    </source>
</evidence>
<dbReference type="GO" id="GO:0005737">
    <property type="term" value="C:cytoplasm"/>
    <property type="evidence" value="ECO:0007669"/>
    <property type="project" value="UniProtKB-SubCell"/>
</dbReference>
<keyword evidence="7 9" id="KW-0239">DNA-directed DNA polymerase</keyword>
<dbReference type="Pfam" id="PF00712">
    <property type="entry name" value="DNA_pol3_beta"/>
    <property type="match status" value="1"/>
</dbReference>
<evidence type="ECO:0000313" key="14">
    <source>
        <dbReference type="Proteomes" id="UP000176988"/>
    </source>
</evidence>
<evidence type="ECO:0000313" key="13">
    <source>
        <dbReference type="EMBL" id="OGM01177.1"/>
    </source>
</evidence>
<dbReference type="PIRSF" id="PIRSF000804">
    <property type="entry name" value="DNA_pol_III_b"/>
    <property type="match status" value="1"/>
</dbReference>
<keyword evidence="8" id="KW-0238">DNA-binding</keyword>
<evidence type="ECO:0000256" key="7">
    <source>
        <dbReference type="ARBA" id="ARBA00022932"/>
    </source>
</evidence>
<organism evidence="13 14">
    <name type="scientific">Candidatus Uhrbacteria bacterium RIFOXYC2_FULL_47_19</name>
    <dbReference type="NCBI Taxonomy" id="1802424"/>
    <lineage>
        <taxon>Bacteria</taxon>
        <taxon>Candidatus Uhriibacteriota</taxon>
    </lineage>
</organism>
<evidence type="ECO:0000256" key="3">
    <source>
        <dbReference type="ARBA" id="ARBA00022490"/>
    </source>
</evidence>
<name>A0A1F7WF62_9BACT</name>
<comment type="similarity">
    <text evidence="2 9">Belongs to the beta sliding clamp family.</text>
</comment>
<keyword evidence="5 9" id="KW-0548">Nucleotidyltransferase</keyword>
<evidence type="ECO:0000259" key="10">
    <source>
        <dbReference type="Pfam" id="PF00712"/>
    </source>
</evidence>
<dbReference type="InterPro" id="IPR046938">
    <property type="entry name" value="DNA_clamp_sf"/>
</dbReference>
<dbReference type="Pfam" id="PF02768">
    <property type="entry name" value="DNA_pol3_beta_3"/>
    <property type="match status" value="1"/>
</dbReference>
<evidence type="ECO:0000256" key="5">
    <source>
        <dbReference type="ARBA" id="ARBA00022695"/>
    </source>
</evidence>
<evidence type="ECO:0000259" key="11">
    <source>
        <dbReference type="Pfam" id="PF02767"/>
    </source>
</evidence>
<gene>
    <name evidence="13" type="ORF">A2480_04305</name>
</gene>
<feature type="domain" description="DNA polymerase III beta sliding clamp central" evidence="11">
    <location>
        <begin position="128"/>
        <end position="256"/>
    </location>
</feature>
<dbReference type="NCBIfam" id="TIGR00663">
    <property type="entry name" value="dnan"/>
    <property type="match status" value="1"/>
</dbReference>
<evidence type="ECO:0000256" key="8">
    <source>
        <dbReference type="ARBA" id="ARBA00023125"/>
    </source>
</evidence>
<dbReference type="CDD" id="cd00140">
    <property type="entry name" value="beta_clamp"/>
    <property type="match status" value="1"/>
</dbReference>
<feature type="domain" description="DNA polymerase III beta sliding clamp N-terminal" evidence="10">
    <location>
        <begin position="1"/>
        <end position="118"/>
    </location>
</feature>
<proteinExistence type="inferred from homology"/>
<feature type="domain" description="DNA polymerase III beta sliding clamp C-terminal" evidence="12">
    <location>
        <begin position="258"/>
        <end position="380"/>
    </location>
</feature>
<dbReference type="GO" id="GO:0006271">
    <property type="term" value="P:DNA strand elongation involved in DNA replication"/>
    <property type="evidence" value="ECO:0007669"/>
    <property type="project" value="TreeGrafter"/>
</dbReference>
<dbReference type="InterPro" id="IPR022637">
    <property type="entry name" value="DNA_polIII_beta_cen"/>
</dbReference>
<comment type="subcellular location">
    <subcellularLocation>
        <location evidence="1 9">Cytoplasm</location>
    </subcellularLocation>
</comment>
<reference evidence="13 14" key="1">
    <citation type="journal article" date="2016" name="Nat. Commun.">
        <title>Thousands of microbial genomes shed light on interconnected biogeochemical processes in an aquifer system.</title>
        <authorList>
            <person name="Anantharaman K."/>
            <person name="Brown C.T."/>
            <person name="Hug L.A."/>
            <person name="Sharon I."/>
            <person name="Castelle C.J."/>
            <person name="Probst A.J."/>
            <person name="Thomas B.C."/>
            <person name="Singh A."/>
            <person name="Wilkins M.J."/>
            <person name="Karaoz U."/>
            <person name="Brodie E.L."/>
            <person name="Williams K.H."/>
            <person name="Hubbard S.S."/>
            <person name="Banfield J.F."/>
        </authorList>
    </citation>
    <scope>NUCLEOTIDE SEQUENCE [LARGE SCALE GENOMIC DNA]</scope>
</reference>
<dbReference type="GO" id="GO:0009360">
    <property type="term" value="C:DNA polymerase III complex"/>
    <property type="evidence" value="ECO:0007669"/>
    <property type="project" value="InterPro"/>
</dbReference>
<evidence type="ECO:0000256" key="4">
    <source>
        <dbReference type="ARBA" id="ARBA00022679"/>
    </source>
</evidence>
<dbReference type="GO" id="GO:0003677">
    <property type="term" value="F:DNA binding"/>
    <property type="evidence" value="ECO:0007669"/>
    <property type="project" value="UniProtKB-UniRule"/>
</dbReference>
<dbReference type="EMBL" id="MGFG01000014">
    <property type="protein sequence ID" value="OGM01177.1"/>
    <property type="molecule type" value="Genomic_DNA"/>
</dbReference>
<dbReference type="STRING" id="1802424.A2480_04305"/>
<protein>
    <recommendedName>
        <fullName evidence="9">Beta sliding clamp</fullName>
    </recommendedName>
</protein>
<keyword evidence="3 9" id="KW-0963">Cytoplasm</keyword>
<dbReference type="Gene3D" id="3.70.10.10">
    <property type="match status" value="1"/>
</dbReference>
<dbReference type="SUPFAM" id="SSF55979">
    <property type="entry name" value="DNA clamp"/>
    <property type="match status" value="3"/>
</dbReference>
<comment type="subunit">
    <text evidence="9">Forms a ring-shaped head-to-tail homodimer around DNA.</text>
</comment>
<sequence>MKFSCTQENLRQGLFIVSHIANRSVNLPILENVLIRTEEGGLKLMTTNLEMAISCAIRSKVESKGEFTVPSKLISDYVSLLPKDRVDVEQIENSLSVSCGTYQTKLNGIGASEFPLIPTVESEHRFTVKVNALRKAIGQVNFAVAANESRPEISGVLFKFSLNSSIPYLVLAATDSYRLAEKSIDIDKVNGPQTEDSLSVIVPSRAVSELVRILGVFKDTVDNPEKIDIIVAENQIMFRYDQVELVSRTIDGKYPDYRQLIPESFETEAVIPKDELIRAVKATSLFSRTGLNDINVKFTAGATIGISANNPQTGEHRAEVEGEVTGKENSITVNHRYLLDGLNNIETEKVMVQMIDGMSPCLLRQGTKGSEYLYIVMPIRQ</sequence>
<dbReference type="InterPro" id="IPR022635">
    <property type="entry name" value="DNA_polIII_beta_C"/>
</dbReference>
<dbReference type="InterPro" id="IPR001001">
    <property type="entry name" value="DNA_polIII_beta"/>
</dbReference>
<dbReference type="SMART" id="SM00480">
    <property type="entry name" value="POL3Bc"/>
    <property type="match status" value="1"/>
</dbReference>
<evidence type="ECO:0000256" key="6">
    <source>
        <dbReference type="ARBA" id="ARBA00022705"/>
    </source>
</evidence>
<evidence type="ECO:0000256" key="1">
    <source>
        <dbReference type="ARBA" id="ARBA00004496"/>
    </source>
</evidence>
<comment type="caution">
    <text evidence="13">The sequence shown here is derived from an EMBL/GenBank/DDBJ whole genome shotgun (WGS) entry which is preliminary data.</text>
</comment>
<dbReference type="Pfam" id="PF02767">
    <property type="entry name" value="DNA_pol3_beta_2"/>
    <property type="match status" value="1"/>
</dbReference>
<dbReference type="PANTHER" id="PTHR30478:SF0">
    <property type="entry name" value="BETA SLIDING CLAMP"/>
    <property type="match status" value="1"/>
</dbReference>